<evidence type="ECO:0000259" key="4">
    <source>
        <dbReference type="Pfam" id="PF00933"/>
    </source>
</evidence>
<gene>
    <name evidence="5" type="ORF">NBM05_00005</name>
</gene>
<dbReference type="PANTHER" id="PTHR42715:SF10">
    <property type="entry name" value="BETA-GLUCOSIDASE"/>
    <property type="match status" value="1"/>
</dbReference>
<keyword evidence="6" id="KW-1185">Reference proteome</keyword>
<dbReference type="RefSeq" id="WP_302183536.1">
    <property type="nucleotide sequence ID" value="NZ_JANAFB010000001.1"/>
</dbReference>
<dbReference type="Proteomes" id="UP001139502">
    <property type="component" value="Unassembled WGS sequence"/>
</dbReference>
<feature type="non-terminal residue" evidence="5">
    <location>
        <position position="238"/>
    </location>
</feature>
<keyword evidence="2" id="KW-0378">Hydrolase</keyword>
<protein>
    <recommendedName>
        <fullName evidence="4">Glycoside hydrolase family 3 N-terminal domain-containing protein</fullName>
    </recommendedName>
</protein>
<comment type="caution">
    <text evidence="5">The sequence shown here is derived from an EMBL/GenBank/DDBJ whole genome shotgun (WGS) entry which is preliminary data.</text>
</comment>
<dbReference type="AlphaFoldDB" id="A0A9X2HEW8"/>
<evidence type="ECO:0000313" key="5">
    <source>
        <dbReference type="EMBL" id="MCP3424456.1"/>
    </source>
</evidence>
<evidence type="ECO:0000256" key="2">
    <source>
        <dbReference type="ARBA" id="ARBA00022801"/>
    </source>
</evidence>
<dbReference type="GO" id="GO:0005975">
    <property type="term" value="P:carbohydrate metabolic process"/>
    <property type="evidence" value="ECO:0007669"/>
    <property type="project" value="InterPro"/>
</dbReference>
<dbReference type="GO" id="GO:0004553">
    <property type="term" value="F:hydrolase activity, hydrolyzing O-glycosyl compounds"/>
    <property type="evidence" value="ECO:0007669"/>
    <property type="project" value="InterPro"/>
</dbReference>
<dbReference type="InterPro" id="IPR050288">
    <property type="entry name" value="Cellulose_deg_GH3"/>
</dbReference>
<dbReference type="InterPro" id="IPR017853">
    <property type="entry name" value="GH"/>
</dbReference>
<dbReference type="EMBL" id="JANAFB010000001">
    <property type="protein sequence ID" value="MCP3424456.1"/>
    <property type="molecule type" value="Genomic_DNA"/>
</dbReference>
<feature type="domain" description="Glycoside hydrolase family 3 N-terminal" evidence="4">
    <location>
        <begin position="92"/>
        <end position="220"/>
    </location>
</feature>
<name>A0A9X2HEW8_9MICC</name>
<evidence type="ECO:0000256" key="3">
    <source>
        <dbReference type="SAM" id="MobiDB-lite"/>
    </source>
</evidence>
<dbReference type="PANTHER" id="PTHR42715">
    <property type="entry name" value="BETA-GLUCOSIDASE"/>
    <property type="match status" value="1"/>
</dbReference>
<comment type="similarity">
    <text evidence="1">Belongs to the glycosyl hydrolase 3 family.</text>
</comment>
<organism evidence="5 6">
    <name type="scientific">Rothia santali</name>
    <dbReference type="NCBI Taxonomy" id="2949643"/>
    <lineage>
        <taxon>Bacteria</taxon>
        <taxon>Bacillati</taxon>
        <taxon>Actinomycetota</taxon>
        <taxon>Actinomycetes</taxon>
        <taxon>Micrococcales</taxon>
        <taxon>Micrococcaceae</taxon>
        <taxon>Rothia</taxon>
    </lineage>
</organism>
<dbReference type="Gene3D" id="3.20.20.300">
    <property type="entry name" value="Glycoside hydrolase, family 3, N-terminal domain"/>
    <property type="match status" value="1"/>
</dbReference>
<feature type="region of interest" description="Disordered" evidence="3">
    <location>
        <begin position="1"/>
        <end position="23"/>
    </location>
</feature>
<dbReference type="InterPro" id="IPR036962">
    <property type="entry name" value="Glyco_hydro_3_N_sf"/>
</dbReference>
<dbReference type="SUPFAM" id="SSF51445">
    <property type="entry name" value="(Trans)glycosidases"/>
    <property type="match status" value="1"/>
</dbReference>
<proteinExistence type="inferred from homology"/>
<reference evidence="5" key="1">
    <citation type="submission" date="2022-06" db="EMBL/GenBank/DDBJ databases">
        <title>Rothia sp. isolated from sandalwood seedling.</title>
        <authorList>
            <person name="Tuikhar N."/>
            <person name="Kirdat K."/>
            <person name="Thorat V."/>
            <person name="Swetha P."/>
            <person name="Padma S."/>
            <person name="Sundararaj R."/>
            <person name="Yadav A."/>
        </authorList>
    </citation>
    <scope>NUCLEOTIDE SEQUENCE</scope>
    <source>
        <strain evidence="5">AR01</strain>
    </source>
</reference>
<evidence type="ECO:0000313" key="6">
    <source>
        <dbReference type="Proteomes" id="UP001139502"/>
    </source>
</evidence>
<sequence length="238" mass="24776">MSTHDGVESRFRAQRDPWPTREEDLAAAADLVAQMTREEKLSLVSAPMGYGPGAPEEALGSAAHSPGVPRLGIPAWDEGDASLGVTNPGAVRGDAPATAFPSGLALGATFDRELAEAQGRAIGAEARATGLTVQLAGGMNLVREPRGGRNFEYVGEDALLSGVLAGSAVRGIQEEGVVSTVKHFALNPQETGRVMVSSDLAEAELRESDLLAFEIALEHGGPRAGMGGYNPVSYTQLR</sequence>
<dbReference type="InterPro" id="IPR001764">
    <property type="entry name" value="Glyco_hydro_3_N"/>
</dbReference>
<dbReference type="PRINTS" id="PR00133">
    <property type="entry name" value="GLHYDRLASE3"/>
</dbReference>
<evidence type="ECO:0000256" key="1">
    <source>
        <dbReference type="ARBA" id="ARBA00005336"/>
    </source>
</evidence>
<dbReference type="Pfam" id="PF00933">
    <property type="entry name" value="Glyco_hydro_3"/>
    <property type="match status" value="1"/>
</dbReference>
<accession>A0A9X2HEW8</accession>